<gene>
    <name evidence="2" type="ORF">SAMN05216167_11018</name>
</gene>
<accession>A0A1I1XIP9</accession>
<evidence type="ECO:0000313" key="3">
    <source>
        <dbReference type="Proteomes" id="UP000198598"/>
    </source>
</evidence>
<dbReference type="RefSeq" id="WP_177236651.1">
    <property type="nucleotide sequence ID" value="NZ_FOLQ01000010.1"/>
</dbReference>
<reference evidence="2 3" key="1">
    <citation type="submission" date="2016-10" db="EMBL/GenBank/DDBJ databases">
        <authorList>
            <person name="de Groot N.N."/>
        </authorList>
    </citation>
    <scope>NUCLEOTIDE SEQUENCE [LARGE SCALE GENOMIC DNA]</scope>
    <source>
        <strain evidence="2 3">DSM 26130</strain>
    </source>
</reference>
<dbReference type="PANTHER" id="PTHR30195:SF15">
    <property type="entry name" value="TYPE I RESTRICTION ENZYME HINDI ENDONUCLEASE SUBUNIT"/>
    <property type="match status" value="1"/>
</dbReference>
<dbReference type="STRING" id="662367.SAMN05216167_11018"/>
<dbReference type="InterPro" id="IPR051268">
    <property type="entry name" value="Type-I_R_enzyme_R_subunit"/>
</dbReference>
<dbReference type="Gene3D" id="3.40.50.300">
    <property type="entry name" value="P-loop containing nucleotide triphosphate hydrolases"/>
    <property type="match status" value="1"/>
</dbReference>
<keyword evidence="3" id="KW-1185">Reference proteome</keyword>
<evidence type="ECO:0000256" key="1">
    <source>
        <dbReference type="ARBA" id="ARBA00022747"/>
    </source>
</evidence>
<dbReference type="Proteomes" id="UP000198598">
    <property type="component" value="Unassembled WGS sequence"/>
</dbReference>
<sequence>MQAISHVNRTYRSKAAGFIIDYFGITASLMQALDIFSGDLRPDEIPKLELNHAKLITFAKLIKVDRHYQRDVFIDAFVRYVEPIHHHDTFKELLKTFNKSSRIVLPNVAAMKYEADFKLFNEIKLKARNAYPDDEELKVSADESLMLQVLINKHLIAEGVENLLAEPVSIIDRDKFRADILNASPATKELKMRNQLKYTIKVGMDRNPDFFKPLAQRLDNLLASIITPKWLLTLR</sequence>
<protein>
    <submittedName>
        <fullName evidence="2">Type I restriction enzyme, R subunit</fullName>
    </submittedName>
</protein>
<dbReference type="InterPro" id="IPR027417">
    <property type="entry name" value="P-loop_NTPase"/>
</dbReference>
<proteinExistence type="predicted"/>
<keyword evidence="1" id="KW-0680">Restriction system</keyword>
<evidence type="ECO:0000313" key="2">
    <source>
        <dbReference type="EMBL" id="SFE07304.1"/>
    </source>
</evidence>
<organism evidence="2 3">
    <name type="scientific">Spirosoma endophyticum</name>
    <dbReference type="NCBI Taxonomy" id="662367"/>
    <lineage>
        <taxon>Bacteria</taxon>
        <taxon>Pseudomonadati</taxon>
        <taxon>Bacteroidota</taxon>
        <taxon>Cytophagia</taxon>
        <taxon>Cytophagales</taxon>
        <taxon>Cytophagaceae</taxon>
        <taxon>Spirosoma</taxon>
    </lineage>
</organism>
<name>A0A1I1XIP9_9BACT</name>
<dbReference type="PANTHER" id="PTHR30195">
    <property type="entry name" value="TYPE I SITE-SPECIFIC DEOXYRIBONUCLEASE PROTEIN SUBUNIT M AND R"/>
    <property type="match status" value="1"/>
</dbReference>
<dbReference type="EMBL" id="FOLQ01000010">
    <property type="protein sequence ID" value="SFE07304.1"/>
    <property type="molecule type" value="Genomic_DNA"/>
</dbReference>
<dbReference type="AlphaFoldDB" id="A0A1I1XIP9"/>
<dbReference type="GO" id="GO:0009307">
    <property type="term" value="P:DNA restriction-modification system"/>
    <property type="evidence" value="ECO:0007669"/>
    <property type="project" value="UniProtKB-KW"/>
</dbReference>